<comment type="subunit">
    <text evidence="14">Interacts specifically (via PHD-type zinc finger) with histone H3 that is trimethylated at 'Lys-4' (H3K4me3), histone phosphorylation at 'Thr-3' or 'Thr-6' disrupts this binding and promotes translocation of DIDO1 from chromatin to the mitotic spindle during mitosis.</text>
</comment>
<dbReference type="InterPro" id="IPR013083">
    <property type="entry name" value="Znf_RING/FYVE/PHD"/>
</dbReference>
<keyword evidence="8 17" id="KW-0863">Zinc-finger</keyword>
<dbReference type="InterPro" id="IPR001965">
    <property type="entry name" value="Znf_PHD"/>
</dbReference>
<evidence type="ECO:0000256" key="3">
    <source>
        <dbReference type="ARBA" id="ARBA00022490"/>
    </source>
</evidence>
<dbReference type="InterPro" id="IPR011011">
    <property type="entry name" value="Znf_FYVE_PHD"/>
</dbReference>
<dbReference type="InterPro" id="IPR033082">
    <property type="entry name" value="DIDO1_PHD"/>
</dbReference>
<evidence type="ECO:0000256" key="8">
    <source>
        <dbReference type="ARBA" id="ARBA00022771"/>
    </source>
</evidence>
<reference evidence="22" key="1">
    <citation type="submission" date="2025-08" db="UniProtKB">
        <authorList>
            <consortium name="Ensembl"/>
        </authorList>
    </citation>
    <scope>IDENTIFICATION</scope>
</reference>
<proteinExistence type="predicted"/>
<feature type="compositionally biased region" description="Basic and acidic residues" evidence="19">
    <location>
        <begin position="1904"/>
        <end position="1918"/>
    </location>
</feature>
<dbReference type="PROSITE" id="PS50016">
    <property type="entry name" value="ZF_PHD_2"/>
    <property type="match status" value="1"/>
</dbReference>
<evidence type="ECO:0000256" key="16">
    <source>
        <dbReference type="ARBA" id="ARBA00083537"/>
    </source>
</evidence>
<dbReference type="GeneTree" id="ENSGT00940000155532"/>
<feature type="region of interest" description="Disordered" evidence="19">
    <location>
        <begin position="86"/>
        <end position="120"/>
    </location>
</feature>
<feature type="compositionally biased region" description="Basic and acidic residues" evidence="19">
    <location>
        <begin position="924"/>
        <end position="936"/>
    </location>
</feature>
<feature type="region of interest" description="Disordered" evidence="19">
    <location>
        <begin position="1448"/>
        <end position="1471"/>
    </location>
</feature>
<dbReference type="Pfam" id="PF07744">
    <property type="entry name" value="SPOC"/>
    <property type="match status" value="1"/>
</dbReference>
<evidence type="ECO:0000256" key="7">
    <source>
        <dbReference type="ARBA" id="ARBA00022723"/>
    </source>
</evidence>
<evidence type="ECO:0000256" key="13">
    <source>
        <dbReference type="ARBA" id="ARBA00023242"/>
    </source>
</evidence>
<feature type="compositionally biased region" description="Pro residues" evidence="19">
    <location>
        <begin position="1717"/>
        <end position="1729"/>
    </location>
</feature>
<dbReference type="Proteomes" id="UP000694415">
    <property type="component" value="Unplaced"/>
</dbReference>
<dbReference type="CDD" id="cd21547">
    <property type="entry name" value="SPOC_DIDO1-like"/>
    <property type="match status" value="1"/>
</dbReference>
<evidence type="ECO:0000313" key="22">
    <source>
        <dbReference type="Ensembl" id="ENSMSIP00000020905.1"/>
    </source>
</evidence>
<evidence type="ECO:0000256" key="2">
    <source>
        <dbReference type="ARBA" id="ARBA00022481"/>
    </source>
</evidence>
<dbReference type="GO" id="GO:0008270">
    <property type="term" value="F:zinc ion binding"/>
    <property type="evidence" value="ECO:0007669"/>
    <property type="project" value="UniProtKB-KW"/>
</dbReference>
<dbReference type="PANTHER" id="PTHR11477">
    <property type="entry name" value="TRANSCRIPTION FACTOR S-II ZINC FINGER DOMAIN-CONTAINING PROTEIN"/>
    <property type="match status" value="1"/>
</dbReference>
<keyword evidence="12" id="KW-0206">Cytoskeleton</keyword>
<dbReference type="InterPro" id="IPR019786">
    <property type="entry name" value="Zinc_finger_PHD-type_CS"/>
</dbReference>
<feature type="compositionally biased region" description="Low complexity" evidence="19">
    <location>
        <begin position="1798"/>
        <end position="1816"/>
    </location>
</feature>
<dbReference type="PANTHER" id="PTHR11477:SF13">
    <property type="entry name" value="DEATH-INDUCER OBLITERATOR 1"/>
    <property type="match status" value="1"/>
</dbReference>
<feature type="compositionally biased region" description="Polar residues" evidence="19">
    <location>
        <begin position="1576"/>
        <end position="1596"/>
    </location>
</feature>
<feature type="compositionally biased region" description="Polar residues" evidence="19">
    <location>
        <begin position="1749"/>
        <end position="1762"/>
    </location>
</feature>
<keyword evidence="10" id="KW-0832">Ubl conjugation</keyword>
<reference evidence="22" key="2">
    <citation type="submission" date="2025-09" db="UniProtKB">
        <authorList>
            <consortium name="Ensembl"/>
        </authorList>
    </citation>
    <scope>IDENTIFICATION</scope>
</reference>
<dbReference type="Ensembl" id="ENSMSIT00000026389.1">
    <property type="protein sequence ID" value="ENSMSIP00000020905.1"/>
    <property type="gene ID" value="ENSMSIG00000017715.1"/>
</dbReference>
<feature type="region of interest" description="Disordered" evidence="19">
    <location>
        <begin position="1413"/>
        <end position="1436"/>
    </location>
</feature>
<feature type="domain" description="PHD-type" evidence="20">
    <location>
        <begin position="314"/>
        <end position="368"/>
    </location>
</feature>
<feature type="compositionally biased region" description="Low complexity" evidence="19">
    <location>
        <begin position="1329"/>
        <end position="1338"/>
    </location>
</feature>
<dbReference type="GO" id="GO:0097190">
    <property type="term" value="P:apoptotic signaling pathway"/>
    <property type="evidence" value="ECO:0007669"/>
    <property type="project" value="Ensembl"/>
</dbReference>
<keyword evidence="9" id="KW-0862">Zinc</keyword>
<dbReference type="SMART" id="SM00510">
    <property type="entry name" value="TFS2M"/>
    <property type="match status" value="1"/>
</dbReference>
<feature type="compositionally biased region" description="Basic and acidic residues" evidence="19">
    <location>
        <begin position="218"/>
        <end position="227"/>
    </location>
</feature>
<dbReference type="GO" id="GO:0005819">
    <property type="term" value="C:spindle"/>
    <property type="evidence" value="ECO:0007669"/>
    <property type="project" value="UniProtKB-SubCell"/>
</dbReference>
<feature type="compositionally biased region" description="Polar residues" evidence="19">
    <location>
        <begin position="544"/>
        <end position="555"/>
    </location>
</feature>
<evidence type="ECO:0000256" key="6">
    <source>
        <dbReference type="ARBA" id="ARBA00022703"/>
    </source>
</evidence>
<keyword evidence="5" id="KW-0597">Phosphoprotein</keyword>
<keyword evidence="7" id="KW-0479">Metal-binding</keyword>
<evidence type="ECO:0000256" key="12">
    <source>
        <dbReference type="ARBA" id="ARBA00023212"/>
    </source>
</evidence>
<dbReference type="Gene3D" id="3.30.40.10">
    <property type="entry name" value="Zinc/RING finger domain, C3HC4 (zinc finger)"/>
    <property type="match status" value="1"/>
</dbReference>
<sequence>MCGSAPVRNPILPPFVRAPTQCSWCAFQDHMVWCCGRLLVTCDCLLSLGMDDKGHLSNEEAPKAIKPTSKEFRKTWGFRRTTIAKREGAGDTEVDSSEQQPQQHNLSLRRSGRQPKRTERVEEFLTTVRRRGKKNVPVSLEDSSEPTSSTVTDVETASEGSVESSSEIRSGPVSDSLGKEHPASSEKAKGGEEEEDTSDSDSDGLTLKELQNRLRRKREQEPVERSLRGSQNRQRKKRREEDSAETGSVQIGSAEQDRPLCKQEPEASQGPVSQSETDDIENQLEGKATQGNTEENPREAGKPKPECEVYDPNALYCICRQPHNNRFMICCDRCEEWFHGDCVGISEARGRLLERNGEDYICPNCTILQVQDETNGSAADEQDSGCRSVGADGTDCTSIGTIEQKSGEDQGIKGRIEKAANPSGKKKLKIFQPVVEAPGAPKCIGPGCSSVAQPDSVYCSNDCILKHAAATMRFLSSGKEQKTKPKEKVKTKPEKFSLPKCSVQVGIKISSVHKRLASEKRENPVKKVMLASRSETSGKEAACESSTPSWASDHNYNAVKPEKPEKPTALSPTLLSKSMKDDRRVEDRTMAAVTIPKKALPSASLVGRQTSPRNLVPKKLPPYSNMAGAKPAIKKLPSGFKGTIPKRPWPSATLSGTSARQAGPTPMTAASKKLPGSAAVVGVTRKPMSANVPAASPAPGRLGPVSPAPSQPNSQIRQNIRRSLKEILWKRVNDSDDLIMTENEVGKIALHIEKEMFNLFQVTDNRYKSKYRSIMFNLKDPKNQGLFHRVLREEISLAKLVRMKPEELVSKELSMWTEKPTKSVIESRTKLLNESKKNTTKPETIPDMEDSPPVSDSEEQQESVRAAPEKSAAPLLDVFSSMLKDTTSQHRAHLFDLNCKICTGQVPSSEDEPAPKKQKLSASSKKEDFKPRHDSSPPDAVPNTAAEGIADTLPENASEPDPESTSSLNQERKCFPESPGDSHPEPSSLGGLSPSSASGGSGVVTTVTVSGRDPRTALSGSCTVTASMAAHLDNSQASETKLDMIKPALTSAVVPKSILAKPSSSPDPRYLSVPPSPSISESRSPPEGDTTLFLSRLNTIWKGFINMQSVAKFVTKAYPVSGCLDYLSEDLPDTIHIGGRIAPKTVWDYVGKLKSSVSKELCLIRFHPATEEEEVAYISLYSYFSSRGRFGVVANNNRHVKDLYLIPLSAKDPVPSKLLPFEGPGLESPRPNIILGLVICQKVKRPSSAGELDKTDEKRTRLQQEELETSVYPKVTAALPSEKKPPKYSVHSIDTAATSTTPPGSPPPPPPPLPEPPVLKILSSLKPGSTSTVTAPTTAAITTTASPVTAATSKTASPLEHILQTLFGKKKSFEPSGKESVGSTLSPHQDSKAKGEDTMSAAPLLDPIVQQFGQFSKDKALEEEEEDDRPYDPEEEYNPERAFHTLLAEPGRPHDVQSVSETAEREEVAYDPEDETILEEAKVTIDDLPNRMCMKVSATERPADFTTDASSASLVEQQKMLEELNKQIEEQKRQLEEQEEALRQQRAAVGVSMAHFSVSDALMSPPPKSSLGKTELFSQEQQAPDPSQGALNTNHNLDSRQSRDPRQARRLAAENTENESLPRAPTGSTPGPQGTLPARETPTGTAVVQGPGLAAEAKESMAVPWAPGENAVLRPEHDIQKCEHPGNPVSLPLDTSHLPTAGDGAARPAPPRRVLLPTPPSTTFPPSFPLQPKAQNFSSGSREPFSGPTFMSQETSLGSSQYEDPRGAQSAGKSDSPVADMEDSREPQPRPGESTTSFPQPGQRGGAPQPQFPGQREPAPRTFGMSGHHGPSFPGPRGPVPPYSEENLVPNSDGPRGPPPARFGAQKPPIPSLFSGQHGPPPYGDNRGLSPSYLGPRGGAPAQFEDRKDPHGEKREFQDTPYNEMTGAPAQCEGPDQAQFMGNRAPFQFGGQRRPLLTQMKGPRGGPPPSQFGAQRGPPPGHFVGPRGPHPSQFENSRGTHPGQFEGARGQAPGFMPGPRGIQPQQFEEQRVNSPPRFAGQRASAPLPYGGPRGPAPFPEKNEQPPSRFHFQGPSSQPVKPPPRPLLELPSHPPQHRKDRWDEAGPATALPSSAGPGQGHEADGQWATSEFREGKGHEYRSPAFEGRQRERFEAGPKEKPLDEPEAQGLESRQGRAFEDRRRERERGRNWSRERDWERSRDWDRHREWDKGRDRSSNRDRERDNDRAKEWDRSRERSRNRDRDRERRRDRDRSRSRDRDRDRERARDRDRDRGRDRKDRSKSRESPRDLKPEARTSEGGPAAAQA</sequence>
<dbReference type="Gene3D" id="1.10.472.30">
    <property type="entry name" value="Transcription elongation factor S-II, central domain"/>
    <property type="match status" value="1"/>
</dbReference>
<feature type="compositionally biased region" description="Pro residues" evidence="19">
    <location>
        <begin position="1833"/>
        <end position="1842"/>
    </location>
</feature>
<dbReference type="CDD" id="cd15639">
    <property type="entry name" value="PHD_DIDO1_like"/>
    <property type="match status" value="1"/>
</dbReference>
<dbReference type="FunFam" id="1.10.472.30:FF:000002">
    <property type="entry name" value="Death-inducer obliterator 1"/>
    <property type="match status" value="1"/>
</dbReference>
<keyword evidence="23" id="KW-1185">Reference proteome</keyword>
<feature type="region of interest" description="Disordered" evidence="19">
    <location>
        <begin position="905"/>
        <end position="1016"/>
    </location>
</feature>
<feature type="region of interest" description="Disordered" evidence="19">
    <location>
        <begin position="690"/>
        <end position="717"/>
    </location>
</feature>
<feature type="compositionally biased region" description="Basic and acidic residues" evidence="19">
    <location>
        <begin position="827"/>
        <end position="837"/>
    </location>
</feature>
<feature type="region of interest" description="Disordered" evidence="19">
    <location>
        <begin position="1246"/>
        <end position="1267"/>
    </location>
</feature>
<feature type="region of interest" description="Disordered" evidence="19">
    <location>
        <begin position="1370"/>
        <end position="1397"/>
    </location>
</feature>
<feature type="region of interest" description="Disordered" evidence="19">
    <location>
        <begin position="1060"/>
        <end position="1088"/>
    </location>
</feature>
<dbReference type="SUPFAM" id="SSF57903">
    <property type="entry name" value="FYVE/PHD zinc finger"/>
    <property type="match status" value="1"/>
</dbReference>
<evidence type="ECO:0000313" key="23">
    <source>
        <dbReference type="Proteomes" id="UP000694415"/>
    </source>
</evidence>
<feature type="region of interest" description="Disordered" evidence="19">
    <location>
        <begin position="647"/>
        <end position="673"/>
    </location>
</feature>
<evidence type="ECO:0000256" key="14">
    <source>
        <dbReference type="ARBA" id="ARBA00065323"/>
    </source>
</evidence>
<keyword evidence="18" id="KW-0175">Coiled coil</keyword>
<feature type="compositionally biased region" description="Basic and acidic residues" evidence="19">
    <location>
        <begin position="255"/>
        <end position="265"/>
    </location>
</feature>
<evidence type="ECO:0000256" key="1">
    <source>
        <dbReference type="ARBA" id="ARBA00004186"/>
    </source>
</evidence>
<keyword evidence="3" id="KW-0963">Cytoplasm</keyword>
<name>A0A8C6HH51_MUSSI</name>
<evidence type="ECO:0000256" key="15">
    <source>
        <dbReference type="ARBA" id="ARBA00070872"/>
    </source>
</evidence>
<evidence type="ECO:0000259" key="20">
    <source>
        <dbReference type="PROSITE" id="PS50016"/>
    </source>
</evidence>
<feature type="compositionally biased region" description="Polar residues" evidence="19">
    <location>
        <begin position="145"/>
        <end position="168"/>
    </location>
</feature>
<keyword evidence="4" id="KW-1017">Isopeptide bond</keyword>
<accession>A0A8C6HH51</accession>
<dbReference type="Pfam" id="PF07500">
    <property type="entry name" value="TFIIS_M"/>
    <property type="match status" value="1"/>
</dbReference>
<feature type="compositionally biased region" description="Low complexity" evidence="19">
    <location>
        <begin position="1699"/>
        <end position="1716"/>
    </location>
</feature>
<dbReference type="SUPFAM" id="SSF46942">
    <property type="entry name" value="Elongation factor TFIIS domain 2"/>
    <property type="match status" value="1"/>
</dbReference>
<feature type="compositionally biased region" description="Basic and acidic residues" evidence="19">
    <location>
        <begin position="177"/>
        <end position="191"/>
    </location>
</feature>
<evidence type="ECO:0000259" key="21">
    <source>
        <dbReference type="PROSITE" id="PS51321"/>
    </source>
</evidence>
<dbReference type="SMART" id="SM00249">
    <property type="entry name" value="PHD"/>
    <property type="match status" value="1"/>
</dbReference>
<comment type="subcellular location">
    <subcellularLocation>
        <location evidence="1">Cytoplasm</location>
        <location evidence="1">Cytoskeleton</location>
        <location evidence="1">Spindle</location>
    </subcellularLocation>
</comment>
<dbReference type="InterPro" id="IPR012921">
    <property type="entry name" value="SPOC_C"/>
</dbReference>
<organism evidence="22 23">
    <name type="scientific">Mus spicilegus</name>
    <name type="common">Mound-building mouse</name>
    <dbReference type="NCBI Taxonomy" id="10103"/>
    <lineage>
        <taxon>Eukaryota</taxon>
        <taxon>Metazoa</taxon>
        <taxon>Chordata</taxon>
        <taxon>Craniata</taxon>
        <taxon>Vertebrata</taxon>
        <taxon>Euteleostomi</taxon>
        <taxon>Mammalia</taxon>
        <taxon>Eutheria</taxon>
        <taxon>Euarchontoglires</taxon>
        <taxon>Glires</taxon>
        <taxon>Rodentia</taxon>
        <taxon>Myomorpha</taxon>
        <taxon>Muroidea</taxon>
        <taxon>Muridae</taxon>
        <taxon>Murinae</taxon>
        <taxon>Mus</taxon>
        <taxon>Mus</taxon>
    </lineage>
</organism>
<feature type="compositionally biased region" description="Pro residues" evidence="19">
    <location>
        <begin position="1303"/>
        <end position="1317"/>
    </location>
</feature>
<dbReference type="PROSITE" id="PS01359">
    <property type="entry name" value="ZF_PHD_1"/>
    <property type="match status" value="1"/>
</dbReference>
<dbReference type="Pfam" id="PF00628">
    <property type="entry name" value="PHD"/>
    <property type="match status" value="1"/>
</dbReference>
<dbReference type="InterPro" id="IPR003618">
    <property type="entry name" value="TFIIS_cen_dom"/>
</dbReference>
<feature type="compositionally biased region" description="Acidic residues" evidence="19">
    <location>
        <begin position="192"/>
        <end position="202"/>
    </location>
</feature>
<evidence type="ECO:0000256" key="11">
    <source>
        <dbReference type="ARBA" id="ARBA00022990"/>
    </source>
</evidence>
<dbReference type="GO" id="GO:0005634">
    <property type="term" value="C:nucleus"/>
    <property type="evidence" value="ECO:0007669"/>
    <property type="project" value="Ensembl"/>
</dbReference>
<keyword evidence="11" id="KW-0007">Acetylation</keyword>
<feature type="compositionally biased region" description="Basic and acidic residues" evidence="19">
    <location>
        <begin position="2172"/>
        <end position="2295"/>
    </location>
</feature>
<feature type="compositionally biased region" description="Basic and acidic residues" evidence="19">
    <location>
        <begin position="970"/>
        <end position="984"/>
    </location>
</feature>
<feature type="compositionally biased region" description="Acidic residues" evidence="19">
    <location>
        <begin position="846"/>
        <end position="861"/>
    </location>
</feature>
<evidence type="ECO:0000256" key="5">
    <source>
        <dbReference type="ARBA" id="ARBA00022553"/>
    </source>
</evidence>
<feature type="coiled-coil region" evidence="18">
    <location>
        <begin position="1511"/>
        <end position="1548"/>
    </location>
</feature>
<keyword evidence="13" id="KW-0539">Nucleus</keyword>
<feature type="compositionally biased region" description="Basic and acidic residues" evidence="19">
    <location>
        <begin position="1251"/>
        <end position="1264"/>
    </location>
</feature>
<feature type="region of interest" description="Disordered" evidence="19">
    <location>
        <begin position="1559"/>
        <end position="2305"/>
    </location>
</feature>
<dbReference type="PROSITE" id="PS51321">
    <property type="entry name" value="TFIIS_CENTRAL"/>
    <property type="match status" value="1"/>
</dbReference>
<feature type="compositionally biased region" description="Basic and acidic residues" evidence="19">
    <location>
        <begin position="1674"/>
        <end position="1684"/>
    </location>
</feature>
<feature type="compositionally biased region" description="Polar residues" evidence="19">
    <location>
        <begin position="97"/>
        <end position="108"/>
    </location>
</feature>
<evidence type="ECO:0000256" key="18">
    <source>
        <dbReference type="SAM" id="Coils"/>
    </source>
</evidence>
<feature type="compositionally biased region" description="Basic and acidic residues" evidence="19">
    <location>
        <begin position="295"/>
        <end position="305"/>
    </location>
</feature>
<dbReference type="InterPro" id="IPR019787">
    <property type="entry name" value="Znf_PHD-finger"/>
</dbReference>
<dbReference type="GO" id="GO:0006351">
    <property type="term" value="P:DNA-templated transcription"/>
    <property type="evidence" value="ECO:0007669"/>
    <property type="project" value="InterPro"/>
</dbReference>
<feature type="region of interest" description="Disordered" evidence="19">
    <location>
        <begin position="133"/>
        <end position="305"/>
    </location>
</feature>
<evidence type="ECO:0000256" key="19">
    <source>
        <dbReference type="SAM" id="MobiDB-lite"/>
    </source>
</evidence>
<evidence type="ECO:0000256" key="10">
    <source>
        <dbReference type="ARBA" id="ARBA00022843"/>
    </source>
</evidence>
<feature type="region of interest" description="Disordered" evidence="19">
    <location>
        <begin position="1294"/>
        <end position="1338"/>
    </location>
</feature>
<dbReference type="FunFam" id="3.30.40.10:FF:000225">
    <property type="entry name" value="Death-inducer obliterator 1"/>
    <property type="match status" value="1"/>
</dbReference>
<keyword evidence="2" id="KW-0488">Methylation</keyword>
<evidence type="ECO:0000256" key="17">
    <source>
        <dbReference type="PROSITE-ProRule" id="PRU00146"/>
    </source>
</evidence>
<feature type="compositionally biased region" description="Basic and acidic residues" evidence="19">
    <location>
        <begin position="1597"/>
        <end position="1607"/>
    </location>
</feature>
<feature type="compositionally biased region" description="Acidic residues" evidence="19">
    <location>
        <begin position="1421"/>
        <end position="1436"/>
    </location>
</feature>
<feature type="region of interest" description="Disordered" evidence="19">
    <location>
        <begin position="827"/>
        <end position="871"/>
    </location>
</feature>
<feature type="compositionally biased region" description="Basic and acidic residues" evidence="19">
    <location>
        <begin position="2130"/>
        <end position="2162"/>
    </location>
</feature>
<evidence type="ECO:0000256" key="9">
    <source>
        <dbReference type="ARBA" id="ARBA00022833"/>
    </source>
</evidence>
<keyword evidence="6" id="KW-0053">Apoptosis</keyword>
<dbReference type="InterPro" id="IPR036575">
    <property type="entry name" value="TFIIS_cen_dom_sf"/>
</dbReference>
<feature type="region of interest" description="Disordered" evidence="19">
    <location>
        <begin position="530"/>
        <end position="584"/>
    </location>
</feature>
<feature type="compositionally biased region" description="Low complexity" evidence="19">
    <location>
        <begin position="986"/>
        <end position="1011"/>
    </location>
</feature>
<protein>
    <recommendedName>
        <fullName evidence="15">Death-inducer obliterator 1</fullName>
    </recommendedName>
    <alternativeName>
        <fullName evidence="16">Death-associated transcription factor 1</fullName>
    </alternativeName>
</protein>
<feature type="domain" description="TFIIS central" evidence="21">
    <location>
        <begin position="716"/>
        <end position="836"/>
    </location>
</feature>
<evidence type="ECO:0000256" key="4">
    <source>
        <dbReference type="ARBA" id="ARBA00022499"/>
    </source>
</evidence>